<keyword evidence="2" id="KW-0479">Metal-binding</keyword>
<evidence type="ECO:0000256" key="4">
    <source>
        <dbReference type="ARBA" id="ARBA00022833"/>
    </source>
</evidence>
<evidence type="ECO:0000256" key="3">
    <source>
        <dbReference type="ARBA" id="ARBA00022801"/>
    </source>
</evidence>
<feature type="domain" description="MPN" evidence="6">
    <location>
        <begin position="101"/>
        <end position="228"/>
    </location>
</feature>
<dbReference type="AlphaFoldDB" id="A0A1G2MEU8"/>
<dbReference type="Gene3D" id="3.40.140.10">
    <property type="entry name" value="Cytidine Deaminase, domain 2"/>
    <property type="match status" value="1"/>
</dbReference>
<sequence length="230" mass="26140">MPEIWSQAEVVGQWVWLEFNIAPEKCVRTKLKALGFHWNGHRKCWQHPCGVRSERSSRDPRDKYEVTPASALPLNEFTPGAAKEFKVVALRECPLPETLLVCDTPDKAHEYWRLHIATNPYFNPECECFVILMLNTRHRVKGHQLVTIGTMDTLLVHPREVFRAAVIVGAARIVLMHNHPSGEPAPSEADIKVTRDLIRAGQLIKIDVVDHVIVGNPNHSSLRALGYFYQ</sequence>
<dbReference type="Proteomes" id="UP000178121">
    <property type="component" value="Unassembled WGS sequence"/>
</dbReference>
<evidence type="ECO:0000313" key="8">
    <source>
        <dbReference type="Proteomes" id="UP000178121"/>
    </source>
</evidence>
<keyword evidence="5" id="KW-0482">Metalloprotease</keyword>
<keyword evidence="3" id="KW-0378">Hydrolase</keyword>
<evidence type="ECO:0000256" key="1">
    <source>
        <dbReference type="ARBA" id="ARBA00022670"/>
    </source>
</evidence>
<gene>
    <name evidence="7" type="ORF">A2849_02190</name>
</gene>
<dbReference type="PROSITE" id="PS01302">
    <property type="entry name" value="UPF0758"/>
    <property type="match status" value="1"/>
</dbReference>
<accession>A0A1G2MEU8</accession>
<keyword evidence="1" id="KW-0645">Protease</keyword>
<dbReference type="PANTHER" id="PTHR30471:SF3">
    <property type="entry name" value="UPF0758 PROTEIN YEES-RELATED"/>
    <property type="match status" value="1"/>
</dbReference>
<dbReference type="EMBL" id="MHRI01000005">
    <property type="protein sequence ID" value="OHA21689.1"/>
    <property type="molecule type" value="Genomic_DNA"/>
</dbReference>
<dbReference type="InterPro" id="IPR001405">
    <property type="entry name" value="UPF0758"/>
</dbReference>
<evidence type="ECO:0000256" key="2">
    <source>
        <dbReference type="ARBA" id="ARBA00022723"/>
    </source>
</evidence>
<keyword evidence="4" id="KW-0862">Zinc</keyword>
<evidence type="ECO:0000256" key="5">
    <source>
        <dbReference type="ARBA" id="ARBA00023049"/>
    </source>
</evidence>
<dbReference type="CDD" id="cd08071">
    <property type="entry name" value="MPN_DUF2466"/>
    <property type="match status" value="1"/>
</dbReference>
<proteinExistence type="predicted"/>
<organism evidence="7 8">
    <name type="scientific">Candidatus Taylorbacteria bacterium RIFCSPHIGHO2_01_FULL_51_15</name>
    <dbReference type="NCBI Taxonomy" id="1802304"/>
    <lineage>
        <taxon>Bacteria</taxon>
        <taxon>Candidatus Tayloriibacteriota</taxon>
    </lineage>
</organism>
<protein>
    <recommendedName>
        <fullName evidence="6">MPN domain-containing protein</fullName>
    </recommendedName>
</protein>
<evidence type="ECO:0000313" key="7">
    <source>
        <dbReference type="EMBL" id="OHA21689.1"/>
    </source>
</evidence>
<dbReference type="Pfam" id="PF04002">
    <property type="entry name" value="RadC"/>
    <property type="match status" value="1"/>
</dbReference>
<dbReference type="InterPro" id="IPR025657">
    <property type="entry name" value="RadC_JAB"/>
</dbReference>
<name>A0A1G2MEU8_9BACT</name>
<reference evidence="7 8" key="1">
    <citation type="journal article" date="2016" name="Nat. Commun.">
        <title>Thousands of microbial genomes shed light on interconnected biogeochemical processes in an aquifer system.</title>
        <authorList>
            <person name="Anantharaman K."/>
            <person name="Brown C.T."/>
            <person name="Hug L.A."/>
            <person name="Sharon I."/>
            <person name="Castelle C.J."/>
            <person name="Probst A.J."/>
            <person name="Thomas B.C."/>
            <person name="Singh A."/>
            <person name="Wilkins M.J."/>
            <person name="Karaoz U."/>
            <person name="Brodie E.L."/>
            <person name="Williams K.H."/>
            <person name="Hubbard S.S."/>
            <person name="Banfield J.F."/>
        </authorList>
    </citation>
    <scope>NUCLEOTIDE SEQUENCE [LARGE SCALE GENOMIC DNA]</scope>
</reference>
<comment type="caution">
    <text evidence="7">The sequence shown here is derived from an EMBL/GenBank/DDBJ whole genome shotgun (WGS) entry which is preliminary data.</text>
</comment>
<dbReference type="PANTHER" id="PTHR30471">
    <property type="entry name" value="DNA REPAIR PROTEIN RADC"/>
    <property type="match status" value="1"/>
</dbReference>
<dbReference type="InterPro" id="IPR020891">
    <property type="entry name" value="UPF0758_CS"/>
</dbReference>
<dbReference type="GO" id="GO:0046872">
    <property type="term" value="F:metal ion binding"/>
    <property type="evidence" value="ECO:0007669"/>
    <property type="project" value="UniProtKB-KW"/>
</dbReference>
<dbReference type="InterPro" id="IPR037518">
    <property type="entry name" value="MPN"/>
</dbReference>
<dbReference type="GO" id="GO:0006508">
    <property type="term" value="P:proteolysis"/>
    <property type="evidence" value="ECO:0007669"/>
    <property type="project" value="UniProtKB-KW"/>
</dbReference>
<dbReference type="PROSITE" id="PS50249">
    <property type="entry name" value="MPN"/>
    <property type="match status" value="1"/>
</dbReference>
<evidence type="ECO:0000259" key="6">
    <source>
        <dbReference type="PROSITE" id="PS50249"/>
    </source>
</evidence>
<dbReference type="GO" id="GO:0008237">
    <property type="term" value="F:metallopeptidase activity"/>
    <property type="evidence" value="ECO:0007669"/>
    <property type="project" value="UniProtKB-KW"/>
</dbReference>